<dbReference type="RefSeq" id="WP_306974559.1">
    <property type="nucleotide sequence ID" value="NZ_JAUSTQ010000002.1"/>
</dbReference>
<proteinExistence type="predicted"/>
<feature type="compositionally biased region" description="Low complexity" evidence="1">
    <location>
        <begin position="30"/>
        <end position="48"/>
    </location>
</feature>
<gene>
    <name evidence="2" type="ORF">J2S77_000635</name>
</gene>
<sequence>MRLIGLLFVLLLIFQFGFQMGDHDNSDVVQNEQQISEQESSFQEQHQQLTQDEAEEEKGLFYLATRVEHYIKELFSLLFHFVYRLAVSFG</sequence>
<protein>
    <submittedName>
        <fullName evidence="2">Uncharacterized protein</fullName>
    </submittedName>
</protein>
<evidence type="ECO:0000313" key="2">
    <source>
        <dbReference type="EMBL" id="MDQ0158679.1"/>
    </source>
</evidence>
<organism evidence="2 3">
    <name type="scientific">Alkalibacillus salilacus</name>
    <dbReference type="NCBI Taxonomy" id="284582"/>
    <lineage>
        <taxon>Bacteria</taxon>
        <taxon>Bacillati</taxon>
        <taxon>Bacillota</taxon>
        <taxon>Bacilli</taxon>
        <taxon>Bacillales</taxon>
        <taxon>Bacillaceae</taxon>
        <taxon>Alkalibacillus</taxon>
    </lineage>
</organism>
<keyword evidence="3" id="KW-1185">Reference proteome</keyword>
<reference evidence="2 3" key="1">
    <citation type="submission" date="2023-07" db="EMBL/GenBank/DDBJ databases">
        <title>Genomic Encyclopedia of Type Strains, Phase IV (KMG-IV): sequencing the most valuable type-strain genomes for metagenomic binning, comparative biology and taxonomic classification.</title>
        <authorList>
            <person name="Goeker M."/>
        </authorList>
    </citation>
    <scope>NUCLEOTIDE SEQUENCE [LARGE SCALE GENOMIC DNA]</scope>
    <source>
        <strain evidence="2 3">DSM 16460</strain>
    </source>
</reference>
<dbReference type="EMBL" id="JAUSTQ010000002">
    <property type="protein sequence ID" value="MDQ0158679.1"/>
    <property type="molecule type" value="Genomic_DNA"/>
</dbReference>
<feature type="region of interest" description="Disordered" evidence="1">
    <location>
        <begin position="28"/>
        <end position="49"/>
    </location>
</feature>
<dbReference type="Proteomes" id="UP001224359">
    <property type="component" value="Unassembled WGS sequence"/>
</dbReference>
<accession>A0ABT9VCI1</accession>
<comment type="caution">
    <text evidence="2">The sequence shown here is derived from an EMBL/GenBank/DDBJ whole genome shotgun (WGS) entry which is preliminary data.</text>
</comment>
<evidence type="ECO:0000256" key="1">
    <source>
        <dbReference type="SAM" id="MobiDB-lite"/>
    </source>
</evidence>
<evidence type="ECO:0000313" key="3">
    <source>
        <dbReference type="Proteomes" id="UP001224359"/>
    </source>
</evidence>
<name>A0ABT9VCI1_9BACI</name>